<evidence type="ECO:0000256" key="4">
    <source>
        <dbReference type="ARBA" id="ARBA00023136"/>
    </source>
</evidence>
<dbReference type="OrthoDB" id="2019572at2759"/>
<name>A0A2I0B292_9ASPA</name>
<evidence type="ECO:0000256" key="6">
    <source>
        <dbReference type="SAM" id="Phobius"/>
    </source>
</evidence>
<dbReference type="PANTHER" id="PTHR45719:SF8">
    <property type="entry name" value="BETA-GLUCURONOSYLTRANSFERASE GLCAT14C"/>
    <property type="match status" value="1"/>
</dbReference>
<evidence type="ECO:0008006" key="9">
    <source>
        <dbReference type="Google" id="ProtNLM"/>
    </source>
</evidence>
<keyword evidence="3" id="KW-0808">Transferase</keyword>
<dbReference type="GO" id="GO:0016020">
    <property type="term" value="C:membrane"/>
    <property type="evidence" value="ECO:0007669"/>
    <property type="project" value="UniProtKB-SubCell"/>
</dbReference>
<dbReference type="Proteomes" id="UP000236161">
    <property type="component" value="Unassembled WGS sequence"/>
</dbReference>
<organism evidence="7 8">
    <name type="scientific">Apostasia shenzhenica</name>
    <dbReference type="NCBI Taxonomy" id="1088818"/>
    <lineage>
        <taxon>Eukaryota</taxon>
        <taxon>Viridiplantae</taxon>
        <taxon>Streptophyta</taxon>
        <taxon>Embryophyta</taxon>
        <taxon>Tracheophyta</taxon>
        <taxon>Spermatophyta</taxon>
        <taxon>Magnoliopsida</taxon>
        <taxon>Liliopsida</taxon>
        <taxon>Asparagales</taxon>
        <taxon>Orchidaceae</taxon>
        <taxon>Apostasioideae</taxon>
        <taxon>Apostasia</taxon>
    </lineage>
</organism>
<proteinExistence type="predicted"/>
<keyword evidence="6" id="KW-1133">Transmembrane helix</keyword>
<evidence type="ECO:0000256" key="3">
    <source>
        <dbReference type="ARBA" id="ARBA00022679"/>
    </source>
</evidence>
<keyword evidence="6" id="KW-0812">Transmembrane</keyword>
<protein>
    <recommendedName>
        <fullName evidence="9">Xylosyltransferase 1</fullName>
    </recommendedName>
</protein>
<dbReference type="InterPro" id="IPR003406">
    <property type="entry name" value="Glyco_trans_14"/>
</dbReference>
<dbReference type="AlphaFoldDB" id="A0A2I0B292"/>
<keyword evidence="8" id="KW-1185">Reference proteome</keyword>
<sequence length="436" mass="49140">MRKAHRLAATGDLTPQKKALALLLALPVLTLSILLFSALGPGRPFVSTSRTVPSAGYIRPPKLAYLISASRGEGRQVKRLLQAVYHPWNYYLLQLDLAVSPEERGDLLDYVESEPTFIKFGNVRVVGEADAVTPKGPTVVSSTLHAVAILLREARDWNWFINLGAADYPLMPQDDLLHIFSYLPRDLNFIEHASNIGWKEHQRARPIIVDPQLYGSQKANVFWVKDKRSMPSSFKLFVGTALVYAIFDLPLTRGSSGSREFFLADSSSWVALTRSFLEFCILGWDNLPRTLLMYYTNFLFSSEGYFHTVICNSMDFQNTTINHDLRFAVWDNPPQQNPLNLHLEHFSLMADSGAPFARTFVENSPVLDQIDLKLLKRSRDRLAAGGWCLGSSTSGKDPCAVYGKPFIIRPTERSARLEQLLLKLLDAESFRSRQCK</sequence>
<keyword evidence="4 6" id="KW-0472">Membrane</keyword>
<dbReference type="InterPro" id="IPR044610">
    <property type="entry name" value="GLCAT14A/B/C"/>
</dbReference>
<evidence type="ECO:0000256" key="1">
    <source>
        <dbReference type="ARBA" id="ARBA00004606"/>
    </source>
</evidence>
<evidence type="ECO:0000313" key="8">
    <source>
        <dbReference type="Proteomes" id="UP000236161"/>
    </source>
</evidence>
<keyword evidence="2" id="KW-0328">Glycosyltransferase</keyword>
<dbReference type="Pfam" id="PF02485">
    <property type="entry name" value="Branch"/>
    <property type="match status" value="1"/>
</dbReference>
<evidence type="ECO:0000256" key="2">
    <source>
        <dbReference type="ARBA" id="ARBA00022676"/>
    </source>
</evidence>
<feature type="transmembrane region" description="Helical" evidence="6">
    <location>
        <begin position="20"/>
        <end position="40"/>
    </location>
</feature>
<dbReference type="PANTHER" id="PTHR45719">
    <property type="entry name" value="GLYCOSYLTRANSFERASE"/>
    <property type="match status" value="1"/>
</dbReference>
<dbReference type="STRING" id="1088818.A0A2I0B292"/>
<comment type="subcellular location">
    <subcellularLocation>
        <location evidence="1">Membrane</location>
        <topology evidence="1">Single-pass type II membrane protein</topology>
    </subcellularLocation>
</comment>
<accession>A0A2I0B292</accession>
<gene>
    <name evidence="7" type="ORF">AXF42_Ash008728</name>
</gene>
<evidence type="ECO:0000256" key="5">
    <source>
        <dbReference type="ARBA" id="ARBA00023180"/>
    </source>
</evidence>
<evidence type="ECO:0000313" key="7">
    <source>
        <dbReference type="EMBL" id="PKA61896.1"/>
    </source>
</evidence>
<dbReference type="EMBL" id="KZ451923">
    <property type="protein sequence ID" value="PKA61896.1"/>
    <property type="molecule type" value="Genomic_DNA"/>
</dbReference>
<dbReference type="GO" id="GO:0015020">
    <property type="term" value="F:glucuronosyltransferase activity"/>
    <property type="evidence" value="ECO:0007669"/>
    <property type="project" value="InterPro"/>
</dbReference>
<keyword evidence="5" id="KW-0325">Glycoprotein</keyword>
<reference evidence="7 8" key="1">
    <citation type="journal article" date="2017" name="Nature">
        <title>The Apostasia genome and the evolution of orchids.</title>
        <authorList>
            <person name="Zhang G.Q."/>
            <person name="Liu K.W."/>
            <person name="Li Z."/>
            <person name="Lohaus R."/>
            <person name="Hsiao Y.Y."/>
            <person name="Niu S.C."/>
            <person name="Wang J.Y."/>
            <person name="Lin Y.C."/>
            <person name="Xu Q."/>
            <person name="Chen L.J."/>
            <person name="Yoshida K."/>
            <person name="Fujiwara S."/>
            <person name="Wang Z.W."/>
            <person name="Zhang Y.Q."/>
            <person name="Mitsuda N."/>
            <person name="Wang M."/>
            <person name="Liu G.H."/>
            <person name="Pecoraro L."/>
            <person name="Huang H.X."/>
            <person name="Xiao X.J."/>
            <person name="Lin M."/>
            <person name="Wu X.Y."/>
            <person name="Wu W.L."/>
            <person name="Chen Y.Y."/>
            <person name="Chang S.B."/>
            <person name="Sakamoto S."/>
            <person name="Ohme-Takagi M."/>
            <person name="Yagi M."/>
            <person name="Zeng S.J."/>
            <person name="Shen C.Y."/>
            <person name="Yeh C.M."/>
            <person name="Luo Y.B."/>
            <person name="Tsai W.C."/>
            <person name="Van de Peer Y."/>
            <person name="Liu Z.J."/>
        </authorList>
    </citation>
    <scope>NUCLEOTIDE SEQUENCE [LARGE SCALE GENOMIC DNA]</scope>
    <source>
        <strain evidence="8">cv. Shenzhen</strain>
        <tissue evidence="7">Stem</tissue>
    </source>
</reference>